<dbReference type="SUPFAM" id="SSF56112">
    <property type="entry name" value="Protein kinase-like (PK-like)"/>
    <property type="match status" value="1"/>
</dbReference>
<dbReference type="PROSITE" id="PS50005">
    <property type="entry name" value="TPR"/>
    <property type="match status" value="1"/>
</dbReference>
<comment type="catalytic activity">
    <reaction evidence="8">
        <text>L-seryl-[protein] + ATP = O-phospho-L-seryl-[protein] + ADP + H(+)</text>
        <dbReference type="Rhea" id="RHEA:17989"/>
        <dbReference type="Rhea" id="RHEA-COMP:9863"/>
        <dbReference type="Rhea" id="RHEA-COMP:11604"/>
        <dbReference type="ChEBI" id="CHEBI:15378"/>
        <dbReference type="ChEBI" id="CHEBI:29999"/>
        <dbReference type="ChEBI" id="CHEBI:30616"/>
        <dbReference type="ChEBI" id="CHEBI:83421"/>
        <dbReference type="ChEBI" id="CHEBI:456216"/>
        <dbReference type="EC" id="2.7.11.1"/>
    </reaction>
</comment>
<dbReference type="Gene3D" id="3.30.200.20">
    <property type="entry name" value="Phosphorylase Kinase, domain 1"/>
    <property type="match status" value="1"/>
</dbReference>
<feature type="domain" description="Protein kinase" evidence="12">
    <location>
        <begin position="19"/>
        <end position="286"/>
    </location>
</feature>
<dbReference type="CDD" id="cd14014">
    <property type="entry name" value="STKc_PknB_like"/>
    <property type="match status" value="1"/>
</dbReference>
<sequence length="526" mass="59587">MARFPSPSRDLSGQTVGDFRVLRRLGVGAMADVYLAEQISLRRQVALKVLRPELASDSTYLERFRREAQAAAKLVHANIVQIFEVGSEDDIHYIAMEYVPGVNLRQWLQKNGPAELRTALIIMRQVAAALAKAAEEGIVHRDIKPENILITRNLEVKVADFGLARVRPTEQGLELTRVGMTMGTPLYMSPEQIQGKPLDIRSDIYSFGVTCYQLLTGEPPFKGDNAMVVGVMHLTREPEPLENKRPDLPRALCQVIHRMLAKEPEKRFASPKALLAELRKIYAEYVGESWPEELPDLETGEWSVALSTPAIRQLEEAMKAAPPPAKNRRWIWAAALAGFWALAMGVGLLVGYYRIHEPPLLAETTSPPRLNVPKYDTIFGQWLHASQLGTEEAWRAVIEYFPDKVYWTSRAKMRLAQIYLREDRLEEALRLFQELAAMGDSEPELRAFGLAGIAGVYVLQKRYREAADALNQLWPMRDHLRDPLMRRLVDYAITTTREKLGPITAQEWDSWLKSLQNGSENAENRP</sequence>
<dbReference type="InterPro" id="IPR011009">
    <property type="entry name" value="Kinase-like_dom_sf"/>
</dbReference>
<dbReference type="EC" id="2.7.11.1" evidence="1"/>
<evidence type="ECO:0000256" key="9">
    <source>
        <dbReference type="PROSITE-ProRule" id="PRU00339"/>
    </source>
</evidence>
<evidence type="ECO:0000256" key="10">
    <source>
        <dbReference type="PROSITE-ProRule" id="PRU10141"/>
    </source>
</evidence>
<keyword evidence="11" id="KW-0472">Membrane</keyword>
<keyword evidence="9" id="KW-0802">TPR repeat</keyword>
<dbReference type="InterPro" id="IPR008271">
    <property type="entry name" value="Ser/Thr_kinase_AS"/>
</dbReference>
<dbReference type="InterPro" id="IPR000719">
    <property type="entry name" value="Prot_kinase_dom"/>
</dbReference>
<dbReference type="PANTHER" id="PTHR43289:SF6">
    <property type="entry name" value="SERINE_THREONINE-PROTEIN KINASE NEKL-3"/>
    <property type="match status" value="1"/>
</dbReference>
<gene>
    <name evidence="13" type="ORF">THTE_0476</name>
</gene>
<evidence type="ECO:0000256" key="7">
    <source>
        <dbReference type="ARBA" id="ARBA00047899"/>
    </source>
</evidence>
<keyword evidence="6 10" id="KW-0067">ATP-binding</keyword>
<keyword evidence="2 13" id="KW-0723">Serine/threonine-protein kinase</keyword>
<dbReference type="PANTHER" id="PTHR43289">
    <property type="entry name" value="MITOGEN-ACTIVATED PROTEIN KINASE KINASE KINASE 20-RELATED"/>
    <property type="match status" value="1"/>
</dbReference>
<dbReference type="FunFam" id="1.10.510.10:FF:000021">
    <property type="entry name" value="Serine/threonine protein kinase"/>
    <property type="match status" value="1"/>
</dbReference>
<dbReference type="GO" id="GO:0005524">
    <property type="term" value="F:ATP binding"/>
    <property type="evidence" value="ECO:0007669"/>
    <property type="project" value="UniProtKB-UniRule"/>
</dbReference>
<keyword evidence="5 13" id="KW-0418">Kinase</keyword>
<name>A0A286RAU3_9BACT</name>
<evidence type="ECO:0000256" key="5">
    <source>
        <dbReference type="ARBA" id="ARBA00022777"/>
    </source>
</evidence>
<evidence type="ECO:0000256" key="3">
    <source>
        <dbReference type="ARBA" id="ARBA00022679"/>
    </source>
</evidence>
<protein>
    <recommendedName>
        <fullName evidence="1">non-specific serine/threonine protein kinase</fullName>
        <ecNumber evidence="1">2.7.11.1</ecNumber>
    </recommendedName>
</protein>
<accession>A0A286RAU3</accession>
<dbReference type="PROSITE" id="PS00108">
    <property type="entry name" value="PROTEIN_KINASE_ST"/>
    <property type="match status" value="1"/>
</dbReference>
<dbReference type="PROSITE" id="PS50011">
    <property type="entry name" value="PROTEIN_KINASE_DOM"/>
    <property type="match status" value="1"/>
</dbReference>
<dbReference type="GO" id="GO:0004674">
    <property type="term" value="F:protein serine/threonine kinase activity"/>
    <property type="evidence" value="ECO:0007669"/>
    <property type="project" value="UniProtKB-KW"/>
</dbReference>
<dbReference type="SUPFAM" id="SSF48452">
    <property type="entry name" value="TPR-like"/>
    <property type="match status" value="1"/>
</dbReference>
<dbReference type="EMBL" id="CP018477">
    <property type="protein sequence ID" value="ASV73078.1"/>
    <property type="molecule type" value="Genomic_DNA"/>
</dbReference>
<dbReference type="PROSITE" id="PS00107">
    <property type="entry name" value="PROTEIN_KINASE_ATP"/>
    <property type="match status" value="1"/>
</dbReference>
<evidence type="ECO:0000313" key="14">
    <source>
        <dbReference type="Proteomes" id="UP000215086"/>
    </source>
</evidence>
<dbReference type="InterPro" id="IPR019734">
    <property type="entry name" value="TPR_rpt"/>
</dbReference>
<reference evidence="13 14" key="1">
    <citation type="journal article" name="Front. Microbiol.">
        <title>Sugar Metabolism of the First Thermophilic Planctomycete Thermogutta terrifontis: Comparative Genomic and Transcriptomic Approaches.</title>
        <authorList>
            <person name="Elcheninov A.G."/>
            <person name="Menzel P."/>
            <person name="Gudbergsdottir S.R."/>
            <person name="Slesarev A.I."/>
            <person name="Kadnikov V.V."/>
            <person name="Krogh A."/>
            <person name="Bonch-Osmolovskaya E.A."/>
            <person name="Peng X."/>
            <person name="Kublanov I.V."/>
        </authorList>
    </citation>
    <scope>NUCLEOTIDE SEQUENCE [LARGE SCALE GENOMIC DNA]</scope>
    <source>
        <strain evidence="13 14">R1</strain>
    </source>
</reference>
<dbReference type="FunFam" id="3.30.200.20:FF:000035">
    <property type="entry name" value="Serine/threonine protein kinase Stk1"/>
    <property type="match status" value="1"/>
</dbReference>
<evidence type="ECO:0000259" key="12">
    <source>
        <dbReference type="PROSITE" id="PS50011"/>
    </source>
</evidence>
<dbReference type="AlphaFoldDB" id="A0A286RAU3"/>
<dbReference type="Proteomes" id="UP000215086">
    <property type="component" value="Chromosome"/>
</dbReference>
<evidence type="ECO:0000313" key="13">
    <source>
        <dbReference type="EMBL" id="ASV73078.1"/>
    </source>
</evidence>
<evidence type="ECO:0000256" key="2">
    <source>
        <dbReference type="ARBA" id="ARBA00022527"/>
    </source>
</evidence>
<keyword evidence="11" id="KW-1133">Transmembrane helix</keyword>
<dbReference type="InterPro" id="IPR011990">
    <property type="entry name" value="TPR-like_helical_dom_sf"/>
</dbReference>
<comment type="catalytic activity">
    <reaction evidence="7">
        <text>L-threonyl-[protein] + ATP = O-phospho-L-threonyl-[protein] + ADP + H(+)</text>
        <dbReference type="Rhea" id="RHEA:46608"/>
        <dbReference type="Rhea" id="RHEA-COMP:11060"/>
        <dbReference type="Rhea" id="RHEA-COMP:11605"/>
        <dbReference type="ChEBI" id="CHEBI:15378"/>
        <dbReference type="ChEBI" id="CHEBI:30013"/>
        <dbReference type="ChEBI" id="CHEBI:30616"/>
        <dbReference type="ChEBI" id="CHEBI:61977"/>
        <dbReference type="ChEBI" id="CHEBI:456216"/>
        <dbReference type="EC" id="2.7.11.1"/>
    </reaction>
</comment>
<evidence type="ECO:0000256" key="11">
    <source>
        <dbReference type="SAM" id="Phobius"/>
    </source>
</evidence>
<proteinExistence type="predicted"/>
<keyword evidence="11" id="KW-0812">Transmembrane</keyword>
<dbReference type="Gene3D" id="1.25.40.10">
    <property type="entry name" value="Tetratricopeptide repeat domain"/>
    <property type="match status" value="1"/>
</dbReference>
<keyword evidence="4 10" id="KW-0547">Nucleotide-binding</keyword>
<dbReference type="InterPro" id="IPR017441">
    <property type="entry name" value="Protein_kinase_ATP_BS"/>
</dbReference>
<evidence type="ECO:0000256" key="8">
    <source>
        <dbReference type="ARBA" id="ARBA00048679"/>
    </source>
</evidence>
<keyword evidence="14" id="KW-1185">Reference proteome</keyword>
<dbReference type="Gene3D" id="1.10.510.10">
    <property type="entry name" value="Transferase(Phosphotransferase) domain 1"/>
    <property type="match status" value="1"/>
</dbReference>
<feature type="transmembrane region" description="Helical" evidence="11">
    <location>
        <begin position="330"/>
        <end position="353"/>
    </location>
</feature>
<evidence type="ECO:0000256" key="6">
    <source>
        <dbReference type="ARBA" id="ARBA00022840"/>
    </source>
</evidence>
<dbReference type="SMART" id="SM00220">
    <property type="entry name" value="S_TKc"/>
    <property type="match status" value="1"/>
</dbReference>
<feature type="repeat" description="TPR" evidence="9">
    <location>
        <begin position="409"/>
        <end position="442"/>
    </location>
</feature>
<dbReference type="Pfam" id="PF00069">
    <property type="entry name" value="Pkinase"/>
    <property type="match status" value="1"/>
</dbReference>
<dbReference type="RefSeq" id="WP_257789936.1">
    <property type="nucleotide sequence ID" value="NZ_CP018477.1"/>
</dbReference>
<dbReference type="KEGG" id="ttf:THTE_0476"/>
<evidence type="ECO:0000256" key="4">
    <source>
        <dbReference type="ARBA" id="ARBA00022741"/>
    </source>
</evidence>
<evidence type="ECO:0000256" key="1">
    <source>
        <dbReference type="ARBA" id="ARBA00012513"/>
    </source>
</evidence>
<keyword evidence="3" id="KW-0808">Transferase</keyword>
<organism evidence="13 14">
    <name type="scientific">Thermogutta terrifontis</name>
    <dbReference type="NCBI Taxonomy" id="1331910"/>
    <lineage>
        <taxon>Bacteria</taxon>
        <taxon>Pseudomonadati</taxon>
        <taxon>Planctomycetota</taxon>
        <taxon>Planctomycetia</taxon>
        <taxon>Pirellulales</taxon>
        <taxon>Thermoguttaceae</taxon>
        <taxon>Thermogutta</taxon>
    </lineage>
</organism>
<feature type="binding site" evidence="10">
    <location>
        <position position="48"/>
    </location>
    <ligand>
        <name>ATP</name>
        <dbReference type="ChEBI" id="CHEBI:30616"/>
    </ligand>
</feature>